<evidence type="ECO:0000313" key="6">
    <source>
        <dbReference type="Proteomes" id="UP000309676"/>
    </source>
</evidence>
<dbReference type="InterPro" id="IPR000792">
    <property type="entry name" value="Tscrpt_reg_LuxR_C"/>
</dbReference>
<dbReference type="PROSITE" id="PS00622">
    <property type="entry name" value="HTH_LUXR_1"/>
    <property type="match status" value="1"/>
</dbReference>
<accession>A0A5R9G6S6</accession>
<dbReference type="CDD" id="cd06170">
    <property type="entry name" value="LuxR_C_like"/>
    <property type="match status" value="1"/>
</dbReference>
<evidence type="ECO:0000256" key="2">
    <source>
        <dbReference type="ARBA" id="ARBA00023125"/>
    </source>
</evidence>
<dbReference type="SUPFAM" id="SSF46894">
    <property type="entry name" value="C-terminal effector domain of the bipartite response regulators"/>
    <property type="match status" value="1"/>
</dbReference>
<keyword evidence="3" id="KW-0804">Transcription</keyword>
<dbReference type="SMART" id="SM00421">
    <property type="entry name" value="HTH_LUXR"/>
    <property type="match status" value="1"/>
</dbReference>
<gene>
    <name evidence="5" type="ORF">FE782_18855</name>
</gene>
<dbReference type="Pfam" id="PF13191">
    <property type="entry name" value="AAA_16"/>
    <property type="match status" value="1"/>
</dbReference>
<sequence>MPQSERRCHDSPPPCRDSSYHACGSPISMRKQAFGVSERIPRHALSRLGIPAHIRKSRLVVKYYRFRNDGKWSEPDMSLNEVETEWDSRAFVGRKRELSVFEALRAKLPASRQLLNVYGTGGMGKSFLLDEFEKRARASGGTTATVDSVGFVRTPHAFCSRLLEALDIRAERGAEETRLVDACVDALAGIAEASPLYLFIDTYEQMESLDQWLRESFLKRLGKNVMIVVAGRYPLSEAWRISAAWGRCLTRLPLAELDAASVERYAEYMHIFDRGAATRFRSASRGHPLTMSLLAFLYASPGSPELDANAEAGPYAEADRYDTLAYVVNRWLEEVPDEHLRPFVEAAAVLRRFQQESLSYAMEREITASEFYQLIRFSFIRKVDRGWAMHGLMRELVNRELLSRTPERYERIRQRAMQYYYAKMTEPNESGGEAQDGVEIMYYVGDSLIRAFMNWFDTAPLRFFPAGPAERSELEAYVQRRKTESREARIEIYDPLSDRRFAFGLTARETAYTVQKVDFEALFALGYDIVRVLRNAAGAMLGFAVVVPINEKTLPYLRRAPRSKAYFSNLSSAMEARLAVPSDYRAGWFVETIDTADYEDPAQQSAMGYLLHDLIYSGELIVESPAPTTYFIEAHKSLGFEVARCPAHTEYEDTTPAQTFVIDRRGELGLDYVHRMLRLTGQSRLVGQAASEAAAGAQAEADAPPAADRIAGRPELTPREKEVAKLLEQGMKNADIAAALFVSEVTVKKHLRSMMAKLAAKNRTQLLKRLLE</sequence>
<dbReference type="InterPro" id="IPR036388">
    <property type="entry name" value="WH-like_DNA-bd_sf"/>
</dbReference>
<dbReference type="Pfam" id="PF00196">
    <property type="entry name" value="GerE"/>
    <property type="match status" value="1"/>
</dbReference>
<dbReference type="InterPro" id="IPR027417">
    <property type="entry name" value="P-loop_NTPase"/>
</dbReference>
<dbReference type="AlphaFoldDB" id="A0A5R9G6S6"/>
<evidence type="ECO:0000256" key="3">
    <source>
        <dbReference type="ARBA" id="ARBA00023163"/>
    </source>
</evidence>
<dbReference type="Gene3D" id="1.10.10.10">
    <property type="entry name" value="Winged helix-like DNA-binding domain superfamily/Winged helix DNA-binding domain"/>
    <property type="match status" value="1"/>
</dbReference>
<dbReference type="PANTHER" id="PTHR44688">
    <property type="entry name" value="DNA-BINDING TRANSCRIPTIONAL ACTIVATOR DEVR_DOSR"/>
    <property type="match status" value="1"/>
</dbReference>
<dbReference type="GO" id="GO:0003677">
    <property type="term" value="F:DNA binding"/>
    <property type="evidence" value="ECO:0007669"/>
    <property type="project" value="UniProtKB-KW"/>
</dbReference>
<proteinExistence type="predicted"/>
<dbReference type="PROSITE" id="PS50043">
    <property type="entry name" value="HTH_LUXR_2"/>
    <property type="match status" value="1"/>
</dbReference>
<comment type="caution">
    <text evidence="5">The sequence shown here is derived from an EMBL/GenBank/DDBJ whole genome shotgun (WGS) entry which is preliminary data.</text>
</comment>
<dbReference type="SUPFAM" id="SSF52540">
    <property type="entry name" value="P-loop containing nucleoside triphosphate hydrolases"/>
    <property type="match status" value="1"/>
</dbReference>
<keyword evidence="6" id="KW-1185">Reference proteome</keyword>
<reference evidence="5 6" key="1">
    <citation type="submission" date="2019-05" db="EMBL/GenBank/DDBJ databases">
        <authorList>
            <person name="Narsing Rao M.P."/>
            <person name="Li W.J."/>
        </authorList>
    </citation>
    <scope>NUCLEOTIDE SEQUENCE [LARGE SCALE GENOMIC DNA]</scope>
    <source>
        <strain evidence="5 6">SYSU_K30003</strain>
    </source>
</reference>
<protein>
    <submittedName>
        <fullName evidence="5">Helix-turn-helix transcriptional regulator</fullName>
    </submittedName>
</protein>
<name>A0A5R9G6S6_9BACL</name>
<dbReference type="PANTHER" id="PTHR44688:SF16">
    <property type="entry name" value="DNA-BINDING TRANSCRIPTIONAL ACTIVATOR DEVR_DOSR"/>
    <property type="match status" value="1"/>
</dbReference>
<evidence type="ECO:0000313" key="5">
    <source>
        <dbReference type="EMBL" id="TLS50759.1"/>
    </source>
</evidence>
<keyword evidence="1" id="KW-0805">Transcription regulation</keyword>
<evidence type="ECO:0000259" key="4">
    <source>
        <dbReference type="PROSITE" id="PS50043"/>
    </source>
</evidence>
<keyword evidence="2" id="KW-0238">DNA-binding</keyword>
<dbReference type="GO" id="GO:0006355">
    <property type="term" value="P:regulation of DNA-templated transcription"/>
    <property type="evidence" value="ECO:0007669"/>
    <property type="project" value="InterPro"/>
</dbReference>
<feature type="domain" description="HTH luxR-type" evidence="4">
    <location>
        <begin position="709"/>
        <end position="772"/>
    </location>
</feature>
<dbReference type="PRINTS" id="PR00038">
    <property type="entry name" value="HTHLUXR"/>
</dbReference>
<dbReference type="InterPro" id="IPR016032">
    <property type="entry name" value="Sig_transdc_resp-reg_C-effctor"/>
</dbReference>
<organism evidence="5 6">
    <name type="scientific">Paenibacillus antri</name>
    <dbReference type="NCBI Taxonomy" id="2582848"/>
    <lineage>
        <taxon>Bacteria</taxon>
        <taxon>Bacillati</taxon>
        <taxon>Bacillota</taxon>
        <taxon>Bacilli</taxon>
        <taxon>Bacillales</taxon>
        <taxon>Paenibacillaceae</taxon>
        <taxon>Paenibacillus</taxon>
    </lineage>
</organism>
<evidence type="ECO:0000256" key="1">
    <source>
        <dbReference type="ARBA" id="ARBA00023015"/>
    </source>
</evidence>
<dbReference type="Proteomes" id="UP000309676">
    <property type="component" value="Unassembled WGS sequence"/>
</dbReference>
<dbReference type="EMBL" id="VCIW01000013">
    <property type="protein sequence ID" value="TLS50759.1"/>
    <property type="molecule type" value="Genomic_DNA"/>
</dbReference>
<dbReference type="InterPro" id="IPR041664">
    <property type="entry name" value="AAA_16"/>
</dbReference>